<accession>A0A1G2L0R2</accession>
<dbReference type="PROSITE" id="PS51257">
    <property type="entry name" value="PROKAR_LIPOPROTEIN"/>
    <property type="match status" value="1"/>
</dbReference>
<evidence type="ECO:0000256" key="4">
    <source>
        <dbReference type="ARBA" id="ARBA00022989"/>
    </source>
</evidence>
<reference evidence="8 9" key="1">
    <citation type="journal article" date="2016" name="Nat. Commun.">
        <title>Thousands of microbial genomes shed light on interconnected biogeochemical processes in an aquifer system.</title>
        <authorList>
            <person name="Anantharaman K."/>
            <person name="Brown C.T."/>
            <person name="Hug L.A."/>
            <person name="Sharon I."/>
            <person name="Castelle C.J."/>
            <person name="Probst A.J."/>
            <person name="Thomas B.C."/>
            <person name="Singh A."/>
            <person name="Wilkins M.J."/>
            <person name="Karaoz U."/>
            <person name="Brodie E.L."/>
            <person name="Williams K.H."/>
            <person name="Hubbard S.S."/>
            <person name="Banfield J.F."/>
        </authorList>
    </citation>
    <scope>NUCLEOTIDE SEQUENCE [LARGE SCALE GENOMIC DNA]</scope>
</reference>
<evidence type="ECO:0000256" key="3">
    <source>
        <dbReference type="ARBA" id="ARBA00022692"/>
    </source>
</evidence>
<keyword evidence="6" id="KW-0472">Membrane</keyword>
<dbReference type="Proteomes" id="UP000178510">
    <property type="component" value="Unassembled WGS sequence"/>
</dbReference>
<keyword evidence="4 6" id="KW-1133">Transmembrane helix</keyword>
<feature type="domain" description="POTRA" evidence="7">
    <location>
        <begin position="80"/>
        <end position="125"/>
    </location>
</feature>
<evidence type="ECO:0000256" key="2">
    <source>
        <dbReference type="ARBA" id="ARBA00022618"/>
    </source>
</evidence>
<evidence type="ECO:0000256" key="1">
    <source>
        <dbReference type="ARBA" id="ARBA00022475"/>
    </source>
</evidence>
<proteinExistence type="predicted"/>
<comment type="caution">
    <text evidence="8">The sequence shown here is derived from an EMBL/GenBank/DDBJ whole genome shotgun (WGS) entry which is preliminary data.</text>
</comment>
<keyword evidence="5" id="KW-0131">Cell cycle</keyword>
<evidence type="ECO:0000313" key="9">
    <source>
        <dbReference type="Proteomes" id="UP000178510"/>
    </source>
</evidence>
<dbReference type="Pfam" id="PF08478">
    <property type="entry name" value="POTRA_1"/>
    <property type="match status" value="1"/>
</dbReference>
<organism evidence="8 9">
    <name type="scientific">Candidatus Sungbacteria bacterium RIFCSPHIGHO2_02_FULL_52_23</name>
    <dbReference type="NCBI Taxonomy" id="1802274"/>
    <lineage>
        <taxon>Bacteria</taxon>
        <taxon>Candidatus Sungiibacteriota</taxon>
    </lineage>
</organism>
<gene>
    <name evidence="8" type="ORF">A3J58_00980</name>
</gene>
<evidence type="ECO:0000313" key="8">
    <source>
        <dbReference type="EMBL" id="OHA04269.1"/>
    </source>
</evidence>
<keyword evidence="1" id="KW-1003">Cell membrane</keyword>
<dbReference type="Gene3D" id="3.10.20.310">
    <property type="entry name" value="membrane protein fhac"/>
    <property type="match status" value="1"/>
</dbReference>
<evidence type="ECO:0000256" key="6">
    <source>
        <dbReference type="SAM" id="Phobius"/>
    </source>
</evidence>
<evidence type="ECO:0000256" key="5">
    <source>
        <dbReference type="ARBA" id="ARBA00023306"/>
    </source>
</evidence>
<evidence type="ECO:0000259" key="7">
    <source>
        <dbReference type="Pfam" id="PF08478"/>
    </source>
</evidence>
<keyword evidence="3 6" id="KW-0812">Transmembrane</keyword>
<dbReference type="STRING" id="1802274.A3J58_00980"/>
<dbReference type="AlphaFoldDB" id="A0A1G2L0R2"/>
<keyword evidence="2" id="KW-0132">Cell division</keyword>
<protein>
    <recommendedName>
        <fullName evidence="7">POTRA domain-containing protein</fullName>
    </recommendedName>
</protein>
<sequence length="273" mass="30187">MRSRIVYHGASASKKSKKVLWVLSALIGGAVVLACVGIVYVIRLPALQVHRIAMTGIETLEESAVHTRITESFTGSYAWVLPRSSFFFVSSAGVKADLEREFPRIREARVEKQFPDAMSVAISERPFWGVFCSTEQSSTTPVCAYIDPSGVAYARAPEPEGRLIIVVRSDRGDAALGNAVMDAGLMDQMREIATGLEEKAETPVSGFMISSRVPGEIRAIAAEGFALIFARDSNIGESISVFRQVLEREIKDRRNMLEYVDLRLGNKVFYKMR</sequence>
<feature type="transmembrane region" description="Helical" evidence="6">
    <location>
        <begin position="20"/>
        <end position="42"/>
    </location>
</feature>
<dbReference type="EMBL" id="MHQM01000004">
    <property type="protein sequence ID" value="OHA04269.1"/>
    <property type="molecule type" value="Genomic_DNA"/>
</dbReference>
<dbReference type="InterPro" id="IPR013685">
    <property type="entry name" value="POTRA_FtsQ_type"/>
</dbReference>
<name>A0A1G2L0R2_9BACT</name>